<name>A0ABT1HPP4_STRSD</name>
<keyword evidence="2" id="KW-1185">Reference proteome</keyword>
<dbReference type="Proteomes" id="UP001205311">
    <property type="component" value="Unassembled WGS sequence"/>
</dbReference>
<protein>
    <submittedName>
        <fullName evidence="1">Uncharacterized protein</fullName>
    </submittedName>
</protein>
<dbReference type="Gene3D" id="3.40.50.150">
    <property type="entry name" value="Vaccinia Virus protein VP39"/>
    <property type="match status" value="1"/>
</dbReference>
<evidence type="ECO:0000313" key="2">
    <source>
        <dbReference type="Proteomes" id="UP001205311"/>
    </source>
</evidence>
<sequence>MSIVDLWKGYQEGVAHGVLSETARTPDELLYVSLVALAAQDRDAALTHLRSALAAAPERQVLRECAHYLERATGDADTTDVYISPDAFSAFARGGGNVGLYQRTHAALRARYAALRPTSLLDVGTGEGLALLPALPDTIGRVDVLEPSAPRLDVVRSELARRGVHHRAINTTIEDFVAAGEADPDNTWDLVQETFAMLAVPAPERVPALRWLRPLTKRVILVEFDVPRVGHALHPDWFDYVVTRYEVGLAEYPGDHNLVRQGFLVPVFLGTLRPTEDRVHFEQPVEDWLHDLRAAGFEAAREPEFLAEYWWGDAFLIEAR</sequence>
<organism evidence="1 2">
    <name type="scientific">Streptoalloteichus tenebrarius (strain ATCC 17920 / DSM 40477 / JCM 4838 / CBS 697.72 / NBRC 16177 / NCIMB 11028 / NRRL B-12390 / A12253. 1 / ISP 5477)</name>
    <name type="common">Streptomyces tenebrarius</name>
    <dbReference type="NCBI Taxonomy" id="1933"/>
    <lineage>
        <taxon>Bacteria</taxon>
        <taxon>Bacillati</taxon>
        <taxon>Actinomycetota</taxon>
        <taxon>Actinomycetes</taxon>
        <taxon>Pseudonocardiales</taxon>
        <taxon>Pseudonocardiaceae</taxon>
        <taxon>Streptoalloteichus</taxon>
    </lineage>
</organism>
<accession>A0ABT1HPP4</accession>
<dbReference type="EMBL" id="JAMTCP010000004">
    <property type="protein sequence ID" value="MCP2257458.1"/>
    <property type="molecule type" value="Genomic_DNA"/>
</dbReference>
<evidence type="ECO:0000313" key="1">
    <source>
        <dbReference type="EMBL" id="MCP2257458.1"/>
    </source>
</evidence>
<comment type="caution">
    <text evidence="1">The sequence shown here is derived from an EMBL/GenBank/DDBJ whole genome shotgun (WGS) entry which is preliminary data.</text>
</comment>
<gene>
    <name evidence="1" type="ORF">LX15_001143</name>
</gene>
<reference evidence="1 2" key="1">
    <citation type="submission" date="2022-06" db="EMBL/GenBank/DDBJ databases">
        <title>Genomic Encyclopedia of Archaeal and Bacterial Type Strains, Phase II (KMG-II): from individual species to whole genera.</title>
        <authorList>
            <person name="Goeker M."/>
        </authorList>
    </citation>
    <scope>NUCLEOTIDE SEQUENCE [LARGE SCALE GENOMIC DNA]</scope>
    <source>
        <strain evidence="1 2">DSM 40477</strain>
    </source>
</reference>
<proteinExistence type="predicted"/>
<dbReference type="SUPFAM" id="SSF53335">
    <property type="entry name" value="S-adenosyl-L-methionine-dependent methyltransferases"/>
    <property type="match status" value="1"/>
</dbReference>
<dbReference type="InterPro" id="IPR029063">
    <property type="entry name" value="SAM-dependent_MTases_sf"/>
</dbReference>